<sequence>MSLVASDSKGKAVTARNIAAIKRLWFFTFREELDVSEGLTQSDVRELFLKIYNYEKSKCGKYYGSI</sequence>
<accession>A0A2A8HEK1</accession>
<evidence type="ECO:0008006" key="3">
    <source>
        <dbReference type="Google" id="ProtNLM"/>
    </source>
</evidence>
<protein>
    <recommendedName>
        <fullName evidence="3">Integrase</fullName>
    </recommendedName>
</protein>
<gene>
    <name evidence="1" type="ORF">CN585_14380</name>
</gene>
<evidence type="ECO:0000313" key="1">
    <source>
        <dbReference type="EMBL" id="PEQ06317.1"/>
    </source>
</evidence>
<evidence type="ECO:0000313" key="2">
    <source>
        <dbReference type="Proteomes" id="UP000220841"/>
    </source>
</evidence>
<dbReference type="RefSeq" id="WP_098226564.1">
    <property type="nucleotide sequence ID" value="NZ_NUBY01000056.1"/>
</dbReference>
<comment type="caution">
    <text evidence="1">The sequence shown here is derived from an EMBL/GenBank/DDBJ whole genome shotgun (WGS) entry which is preliminary data.</text>
</comment>
<name>A0A2A8HEK1_9BACI</name>
<organism evidence="1 2">
    <name type="scientific">Bacillus toyonensis</name>
    <dbReference type="NCBI Taxonomy" id="155322"/>
    <lineage>
        <taxon>Bacteria</taxon>
        <taxon>Bacillati</taxon>
        <taxon>Bacillota</taxon>
        <taxon>Bacilli</taxon>
        <taxon>Bacillales</taxon>
        <taxon>Bacillaceae</taxon>
        <taxon>Bacillus</taxon>
        <taxon>Bacillus cereus group</taxon>
    </lineage>
</organism>
<dbReference type="AlphaFoldDB" id="A0A2A8HEK1"/>
<dbReference type="Proteomes" id="UP000220841">
    <property type="component" value="Unassembled WGS sequence"/>
</dbReference>
<reference evidence="1 2" key="1">
    <citation type="submission" date="2017-09" db="EMBL/GenBank/DDBJ databases">
        <title>Large-scale bioinformatics analysis of Bacillus genomes uncovers conserved roles of natural products in bacterial physiology.</title>
        <authorList>
            <consortium name="Agbiome Team Llc"/>
            <person name="Bleich R.M."/>
            <person name="Grubbs K.J."/>
            <person name="Santa Maria K.C."/>
            <person name="Allen S.E."/>
            <person name="Farag S."/>
            <person name="Shank E.A."/>
            <person name="Bowers A."/>
        </authorList>
    </citation>
    <scope>NUCLEOTIDE SEQUENCE [LARGE SCALE GENOMIC DNA]</scope>
    <source>
        <strain evidence="1 2">AFS021349</strain>
    </source>
</reference>
<proteinExistence type="predicted"/>
<dbReference type="EMBL" id="NUBY01000056">
    <property type="protein sequence ID" value="PEQ06317.1"/>
    <property type="molecule type" value="Genomic_DNA"/>
</dbReference>